<dbReference type="SUPFAM" id="SSF49899">
    <property type="entry name" value="Concanavalin A-like lectins/glucanases"/>
    <property type="match status" value="1"/>
</dbReference>
<dbReference type="Pfam" id="PF26206">
    <property type="entry name" value="PTX3_N"/>
    <property type="match status" value="1"/>
</dbReference>
<feature type="signal peptide" evidence="4">
    <location>
        <begin position="1"/>
        <end position="21"/>
    </location>
</feature>
<dbReference type="InterPro" id="IPR013320">
    <property type="entry name" value="ConA-like_dom_sf"/>
</dbReference>
<protein>
    <recommendedName>
        <fullName evidence="5">Pentraxin (PTX) domain-containing protein</fullName>
    </recommendedName>
</protein>
<keyword evidence="3" id="KW-0175">Coiled coil</keyword>
<dbReference type="PROSITE" id="PS00289">
    <property type="entry name" value="PTX_1"/>
    <property type="match status" value="1"/>
</dbReference>
<keyword evidence="4" id="KW-0732">Signal</keyword>
<dbReference type="PROSITE" id="PS51828">
    <property type="entry name" value="PTX_2"/>
    <property type="match status" value="1"/>
</dbReference>
<reference evidence="6 7" key="1">
    <citation type="submission" date="2024-09" db="EMBL/GenBank/DDBJ databases">
        <title>A chromosome-level genome assembly of Gray's grenadier anchovy, Coilia grayii.</title>
        <authorList>
            <person name="Fu Z."/>
        </authorList>
    </citation>
    <scope>NUCLEOTIDE SEQUENCE [LARGE SCALE GENOMIC DNA]</scope>
    <source>
        <strain evidence="6">G4</strain>
        <tissue evidence="6">Muscle</tissue>
    </source>
</reference>
<dbReference type="Gene3D" id="2.60.120.200">
    <property type="match status" value="1"/>
</dbReference>
<keyword evidence="7" id="KW-1185">Reference proteome</keyword>
<dbReference type="PANTHER" id="PTHR46943">
    <property type="entry name" value="PENTRAXIN-RELATED PROTEIN PTX3"/>
    <property type="match status" value="1"/>
</dbReference>
<dbReference type="Proteomes" id="UP001591681">
    <property type="component" value="Unassembled WGS sequence"/>
</dbReference>
<name>A0ABD1KBL2_9TELE</name>
<feature type="chain" id="PRO_5044756678" description="Pentraxin (PTX) domain-containing protein" evidence="4">
    <location>
        <begin position="22"/>
        <end position="473"/>
    </location>
</feature>
<dbReference type="PANTHER" id="PTHR46943:SF1">
    <property type="entry name" value="PENTRAXIN-RELATED PROTEIN PTX3"/>
    <property type="match status" value="1"/>
</dbReference>
<evidence type="ECO:0000256" key="1">
    <source>
        <dbReference type="ARBA" id="ARBA00023157"/>
    </source>
</evidence>
<accession>A0ABD1KBL2</accession>
<dbReference type="AlphaFoldDB" id="A0ABD1KBL2"/>
<evidence type="ECO:0000313" key="6">
    <source>
        <dbReference type="EMBL" id="KAL2096500.1"/>
    </source>
</evidence>
<feature type="domain" description="Pentraxin (PTX)" evidence="5">
    <location>
        <begin position="263"/>
        <end position="473"/>
    </location>
</feature>
<dbReference type="InterPro" id="IPR030476">
    <property type="entry name" value="Pentaxin_CS"/>
</dbReference>
<sequence>MQLRRPLWTMSLLGWLALTWAQGYEDDTEDIMPSYVDNYYNEISEGEIREVNPSTAPPTAPKSECKSIELTKWDKLFTMLENSQMKENMLLQYSDDIMKVELQALRTEMLQFAARYNSGSGCAGPQLELRLQQALEQLRESAGQQRAQQEAVLQQLLAASRSQTGRLAKLESTCLGGKASGGVENGGGGANDSKGFLTRHLMQETASPAAAATTGVMSASTDSNGAGQLQQALDRLTAEVRGLREQMERQLLATAQSGLPAGCDSAVFIPMHSPETYAQLEQRNVQMSALTVCLWARPTQVLNKTVLLSYGGAWNPVDVQLVLSGRGALFTVGGEAHLVEAAGVVGERRWTHLCGTWSSEQGLASLWVDGRQVASAPGVAEGNTIPGSGVLQLGKEGSRQRRGTRPLDSEAVAVAHATFTGKITGVNVWDRTLSQEEISQQAKRNGSSCGNLGNVVAWGVTKMALRGEAKLVY</sequence>
<proteinExistence type="predicted"/>
<comment type="caution">
    <text evidence="6">The sequence shown here is derived from an EMBL/GenBank/DDBJ whole genome shotgun (WGS) entry which is preliminary data.</text>
</comment>
<dbReference type="InterPro" id="IPR001759">
    <property type="entry name" value="PTX_dom"/>
</dbReference>
<dbReference type="Pfam" id="PF00354">
    <property type="entry name" value="Pentaxin"/>
    <property type="match status" value="1"/>
</dbReference>
<comment type="caution">
    <text evidence="2">Lacks conserved residue(s) required for the propagation of feature annotation.</text>
</comment>
<evidence type="ECO:0000313" key="7">
    <source>
        <dbReference type="Proteomes" id="UP001591681"/>
    </source>
</evidence>
<evidence type="ECO:0000256" key="3">
    <source>
        <dbReference type="SAM" id="Coils"/>
    </source>
</evidence>
<gene>
    <name evidence="6" type="ORF">ACEWY4_008648</name>
</gene>
<dbReference type="InterPro" id="IPR042837">
    <property type="entry name" value="PTX3"/>
</dbReference>
<evidence type="ECO:0000259" key="5">
    <source>
        <dbReference type="PROSITE" id="PS51828"/>
    </source>
</evidence>
<dbReference type="PRINTS" id="PR00895">
    <property type="entry name" value="PENTAXIN"/>
</dbReference>
<dbReference type="SMART" id="SM00159">
    <property type="entry name" value="PTX"/>
    <property type="match status" value="1"/>
</dbReference>
<feature type="coiled-coil region" evidence="3">
    <location>
        <begin position="226"/>
        <end position="253"/>
    </location>
</feature>
<dbReference type="InterPro" id="IPR058832">
    <property type="entry name" value="PTX3_N"/>
</dbReference>
<keyword evidence="1" id="KW-1015">Disulfide bond</keyword>
<evidence type="ECO:0000256" key="2">
    <source>
        <dbReference type="PROSITE-ProRule" id="PRU01172"/>
    </source>
</evidence>
<evidence type="ECO:0000256" key="4">
    <source>
        <dbReference type="SAM" id="SignalP"/>
    </source>
</evidence>
<dbReference type="EMBL" id="JBHFQA010000007">
    <property type="protein sequence ID" value="KAL2096500.1"/>
    <property type="molecule type" value="Genomic_DNA"/>
</dbReference>
<organism evidence="6 7">
    <name type="scientific">Coilia grayii</name>
    <name type="common">Gray's grenadier anchovy</name>
    <dbReference type="NCBI Taxonomy" id="363190"/>
    <lineage>
        <taxon>Eukaryota</taxon>
        <taxon>Metazoa</taxon>
        <taxon>Chordata</taxon>
        <taxon>Craniata</taxon>
        <taxon>Vertebrata</taxon>
        <taxon>Euteleostomi</taxon>
        <taxon>Actinopterygii</taxon>
        <taxon>Neopterygii</taxon>
        <taxon>Teleostei</taxon>
        <taxon>Clupei</taxon>
        <taxon>Clupeiformes</taxon>
        <taxon>Clupeoidei</taxon>
        <taxon>Engraulidae</taxon>
        <taxon>Coilinae</taxon>
        <taxon>Coilia</taxon>
    </lineage>
</organism>